<dbReference type="FunCoup" id="B3S9X4">
    <property type="interactions" value="500"/>
</dbReference>
<keyword evidence="3" id="KW-0732">Signal</keyword>
<evidence type="ECO:0000256" key="2">
    <source>
        <dbReference type="ARBA" id="ARBA00022670"/>
    </source>
</evidence>
<dbReference type="OMA" id="HYAEHFG"/>
<dbReference type="OrthoDB" id="1735038at2759"/>
<dbReference type="SUPFAM" id="SSF53474">
    <property type="entry name" value="alpha/beta-Hydrolases"/>
    <property type="match status" value="1"/>
</dbReference>
<evidence type="ECO:0000256" key="5">
    <source>
        <dbReference type="ARBA" id="ARBA00023180"/>
    </source>
</evidence>
<name>B3S9X4_TRIAD</name>
<dbReference type="GO" id="GO:0070008">
    <property type="term" value="F:serine-type exopeptidase activity"/>
    <property type="evidence" value="ECO:0007669"/>
    <property type="project" value="InterPro"/>
</dbReference>
<keyword evidence="7" id="KW-1185">Reference proteome</keyword>
<dbReference type="FunFam" id="1.20.120.980:FF:000003">
    <property type="entry name" value="Serine protease 16"/>
    <property type="match status" value="1"/>
</dbReference>
<dbReference type="InParanoid" id="B3S9X4"/>
<dbReference type="InterPro" id="IPR008758">
    <property type="entry name" value="Peptidase_S28"/>
</dbReference>
<dbReference type="Proteomes" id="UP000009022">
    <property type="component" value="Unassembled WGS sequence"/>
</dbReference>
<dbReference type="PhylomeDB" id="B3S9X4"/>
<evidence type="ECO:0000256" key="4">
    <source>
        <dbReference type="ARBA" id="ARBA00022801"/>
    </source>
</evidence>
<accession>B3S9X4</accession>
<comment type="similarity">
    <text evidence="1">Belongs to the peptidase S28 family.</text>
</comment>
<dbReference type="CTD" id="6758318"/>
<dbReference type="GO" id="GO:0006508">
    <property type="term" value="P:proteolysis"/>
    <property type="evidence" value="ECO:0007669"/>
    <property type="project" value="UniProtKB-KW"/>
</dbReference>
<keyword evidence="2" id="KW-0645">Protease</keyword>
<dbReference type="GO" id="GO:0008239">
    <property type="term" value="F:dipeptidyl-peptidase activity"/>
    <property type="evidence" value="ECO:0000318"/>
    <property type="project" value="GO_Central"/>
</dbReference>
<keyword evidence="4" id="KW-0378">Hydrolase</keyword>
<dbReference type="Pfam" id="PF05577">
    <property type="entry name" value="Peptidase_S28"/>
    <property type="match status" value="1"/>
</dbReference>
<gene>
    <name evidence="6" type="ORF">TRIADDRAFT_63413</name>
</gene>
<proteinExistence type="inferred from homology"/>
<dbReference type="PANTHER" id="PTHR11010">
    <property type="entry name" value="PROTEASE S28 PRO-X CARBOXYPEPTIDASE-RELATED"/>
    <property type="match status" value="1"/>
</dbReference>
<dbReference type="KEGG" id="tad:TRIADDRAFT_63413"/>
<dbReference type="AlphaFoldDB" id="B3S9X4"/>
<dbReference type="HOGENOM" id="CLU_020959_3_1_1"/>
<dbReference type="RefSeq" id="XP_002117036.1">
    <property type="nucleotide sequence ID" value="XM_002117000.1"/>
</dbReference>
<keyword evidence="5" id="KW-0325">Glycoprotein</keyword>
<dbReference type="eggNOG" id="KOG2182">
    <property type="taxonomic scope" value="Eukaryota"/>
</dbReference>
<protein>
    <recommendedName>
        <fullName evidence="8">Serine protease K12H4.7</fullName>
    </recommendedName>
</protein>
<dbReference type="ESTHER" id="triad-b3s9x4">
    <property type="family name" value="Prolylcarboxypeptidase"/>
</dbReference>
<evidence type="ECO:0000313" key="6">
    <source>
        <dbReference type="EMBL" id="EDV20342.1"/>
    </source>
</evidence>
<dbReference type="Gene3D" id="3.40.50.1820">
    <property type="entry name" value="alpha/beta hydrolase"/>
    <property type="match status" value="1"/>
</dbReference>
<evidence type="ECO:0000313" key="7">
    <source>
        <dbReference type="Proteomes" id="UP000009022"/>
    </source>
</evidence>
<evidence type="ECO:0000256" key="3">
    <source>
        <dbReference type="ARBA" id="ARBA00022729"/>
    </source>
</evidence>
<dbReference type="InterPro" id="IPR029058">
    <property type="entry name" value="AB_hydrolase_fold"/>
</dbReference>
<dbReference type="GeneID" id="6758318"/>
<dbReference type="Gene3D" id="1.20.120.980">
    <property type="entry name" value="Serine carboxypeptidase S28, SKS domain"/>
    <property type="match status" value="1"/>
</dbReference>
<reference evidence="6 7" key="1">
    <citation type="journal article" date="2008" name="Nature">
        <title>The Trichoplax genome and the nature of placozoans.</title>
        <authorList>
            <person name="Srivastava M."/>
            <person name="Begovic E."/>
            <person name="Chapman J."/>
            <person name="Putnam N.H."/>
            <person name="Hellsten U."/>
            <person name="Kawashima T."/>
            <person name="Kuo A."/>
            <person name="Mitros T."/>
            <person name="Salamov A."/>
            <person name="Carpenter M.L."/>
            <person name="Signorovitch A.Y."/>
            <person name="Moreno M.A."/>
            <person name="Kamm K."/>
            <person name="Grimwood J."/>
            <person name="Schmutz J."/>
            <person name="Shapiro H."/>
            <person name="Grigoriev I.V."/>
            <person name="Buss L.W."/>
            <person name="Schierwater B."/>
            <person name="Dellaporta S.L."/>
            <person name="Rokhsar D.S."/>
        </authorList>
    </citation>
    <scope>NUCLEOTIDE SEQUENCE [LARGE SCALE GENOMIC DNA]</scope>
    <source>
        <strain evidence="6 7">Grell-BS-1999</strain>
    </source>
</reference>
<dbReference type="STRING" id="10228.B3S9X4"/>
<sequence length="439" mass="49370">MQKLDHFDHTNTAVWSQRYFVNDTFHKKGGPIFLMLGGEGPASPVWNVAGAWQIYAKKLNAITIQIEHRYYGQSHPVSDASTPNLKYLSSEQALADAAYFREYFMTSKNMSADTKWIVFGGSYSGALSAWLRTKYPHLFHASVATSAPILAKVDFEQYLQVVTKSLQTAGMACTKNIHNATTIIQGMIKTSAGRKKLSQMFKTCKPLSKDPNDISTFMQSLAGNFEGIVQYNKDNTGFERHTPATTLTDLCKIMEKNKPLDGYVKVNSLILKQNGQKCNDVVYKDMIKQMQQSKFQPGIAGRLWFYQTCTEFGYYQTSDSKKQSFGNMFPIKYWVQQCADVFGKKFSPSYINGEITMTNNYYGALAIKGTRIVFPNGSIDPWHALGLLKSTDATRPTIFIKGTAHCANMYPPTSKDPAGLRQARTKILGYLTKWLKEKS</sequence>
<organism evidence="6 7">
    <name type="scientific">Trichoplax adhaerens</name>
    <name type="common">Trichoplax reptans</name>
    <dbReference type="NCBI Taxonomy" id="10228"/>
    <lineage>
        <taxon>Eukaryota</taxon>
        <taxon>Metazoa</taxon>
        <taxon>Placozoa</taxon>
        <taxon>Uniplacotomia</taxon>
        <taxon>Trichoplacea</taxon>
        <taxon>Trichoplacidae</taxon>
        <taxon>Trichoplax</taxon>
    </lineage>
</organism>
<dbReference type="EMBL" id="DS985260">
    <property type="protein sequence ID" value="EDV20342.1"/>
    <property type="molecule type" value="Genomic_DNA"/>
</dbReference>
<evidence type="ECO:0008006" key="8">
    <source>
        <dbReference type="Google" id="ProtNLM"/>
    </source>
</evidence>
<evidence type="ECO:0000256" key="1">
    <source>
        <dbReference type="ARBA" id="ARBA00011079"/>
    </source>
</evidence>
<dbReference type="PANTHER" id="PTHR11010:SF117">
    <property type="entry name" value="SERINE PROTEASE 16"/>
    <property type="match status" value="1"/>
</dbReference>
<dbReference type="InterPro" id="IPR042269">
    <property type="entry name" value="Ser_carbopepase_S28_SKS"/>
</dbReference>
<dbReference type="MEROPS" id="S28.003"/>